<evidence type="ECO:0000313" key="1">
    <source>
        <dbReference type="EMBL" id="KAG0424745.1"/>
    </source>
</evidence>
<dbReference type="EMBL" id="JABSTQ010009940">
    <property type="protein sequence ID" value="KAG0424745.1"/>
    <property type="molecule type" value="Genomic_DNA"/>
</dbReference>
<dbReference type="Proteomes" id="UP000805193">
    <property type="component" value="Unassembled WGS sequence"/>
</dbReference>
<sequence>MARWRKLPPDPKGSAVFIHPSIHCKRFQGTRSQEAFGVLGTGGILEPVYDHSAAAYVRDLSTLAAHQCLIPLPFSSMRRLFHRLVAGLGYADMENRVPCGRHTVMRIGSISKPITMMALAKLMEEGKVDLDKPIQDYVPSFPQKTYNGKPVVLTLRHLVSHLGGIRHYKVKKKDEEAAKKGEINDNASEEFFLNRKFKTMEEALELFKDDALLSEPGTKYFYTTFGWTLISAAIEGASKETFPKHLSKMFNTIGMKNSYLDENEPIIYHRSRFYVRDQKGCLANSPCVDSSYKWAGGGLLSNVDDLVLFGNAMLYSAQADPSRKSGYLLADTVRALWTPHERSRGMWSRSGRYDYGMGWTLAATAPGYGGCGEEPPFVAYHGGSSIGGTSALVVLPNEASGWMTAAERNRSNDLPRGVVVAVIGNLSNADYKEAALSIAREFAKLAS</sequence>
<proteinExistence type="predicted"/>
<name>A0AC60PVS8_IXOPE</name>
<evidence type="ECO:0000313" key="2">
    <source>
        <dbReference type="Proteomes" id="UP000805193"/>
    </source>
</evidence>
<accession>A0AC60PVS8</accession>
<organism evidence="1 2">
    <name type="scientific">Ixodes persulcatus</name>
    <name type="common">Taiga tick</name>
    <dbReference type="NCBI Taxonomy" id="34615"/>
    <lineage>
        <taxon>Eukaryota</taxon>
        <taxon>Metazoa</taxon>
        <taxon>Ecdysozoa</taxon>
        <taxon>Arthropoda</taxon>
        <taxon>Chelicerata</taxon>
        <taxon>Arachnida</taxon>
        <taxon>Acari</taxon>
        <taxon>Parasitiformes</taxon>
        <taxon>Ixodida</taxon>
        <taxon>Ixodoidea</taxon>
        <taxon>Ixodidae</taxon>
        <taxon>Ixodinae</taxon>
        <taxon>Ixodes</taxon>
    </lineage>
</organism>
<reference evidence="1 2" key="1">
    <citation type="journal article" date="2020" name="Cell">
        <title>Large-Scale Comparative Analyses of Tick Genomes Elucidate Their Genetic Diversity and Vector Capacities.</title>
        <authorList>
            <consortium name="Tick Genome and Microbiome Consortium (TIGMIC)"/>
            <person name="Jia N."/>
            <person name="Wang J."/>
            <person name="Shi W."/>
            <person name="Du L."/>
            <person name="Sun Y."/>
            <person name="Zhan W."/>
            <person name="Jiang J.F."/>
            <person name="Wang Q."/>
            <person name="Zhang B."/>
            <person name="Ji P."/>
            <person name="Bell-Sakyi L."/>
            <person name="Cui X.M."/>
            <person name="Yuan T.T."/>
            <person name="Jiang B.G."/>
            <person name="Yang W.F."/>
            <person name="Lam T.T."/>
            <person name="Chang Q.C."/>
            <person name="Ding S.J."/>
            <person name="Wang X.J."/>
            <person name="Zhu J.G."/>
            <person name="Ruan X.D."/>
            <person name="Zhao L."/>
            <person name="Wei J.T."/>
            <person name="Ye R.Z."/>
            <person name="Que T.C."/>
            <person name="Du C.H."/>
            <person name="Zhou Y.H."/>
            <person name="Cheng J.X."/>
            <person name="Dai P.F."/>
            <person name="Guo W.B."/>
            <person name="Han X.H."/>
            <person name="Huang E.J."/>
            <person name="Li L.F."/>
            <person name="Wei W."/>
            <person name="Gao Y.C."/>
            <person name="Liu J.Z."/>
            <person name="Shao H.Z."/>
            <person name="Wang X."/>
            <person name="Wang C.C."/>
            <person name="Yang T.C."/>
            <person name="Huo Q.B."/>
            <person name="Li W."/>
            <person name="Chen H.Y."/>
            <person name="Chen S.E."/>
            <person name="Zhou L.G."/>
            <person name="Ni X.B."/>
            <person name="Tian J.H."/>
            <person name="Sheng Y."/>
            <person name="Liu T."/>
            <person name="Pan Y.S."/>
            <person name="Xia L.Y."/>
            <person name="Li J."/>
            <person name="Zhao F."/>
            <person name="Cao W.C."/>
        </authorList>
    </citation>
    <scope>NUCLEOTIDE SEQUENCE [LARGE SCALE GENOMIC DNA]</scope>
    <source>
        <strain evidence="1">Iper-2018</strain>
    </source>
</reference>
<keyword evidence="2" id="KW-1185">Reference proteome</keyword>
<gene>
    <name evidence="1" type="ORF">HPB47_028038</name>
</gene>
<comment type="caution">
    <text evidence="1">The sequence shown here is derived from an EMBL/GenBank/DDBJ whole genome shotgun (WGS) entry which is preliminary data.</text>
</comment>
<protein>
    <submittedName>
        <fullName evidence="1">Uncharacterized protein</fullName>
    </submittedName>
</protein>